<sequence length="180" mass="20884">MNALYYRLRTNKNLNLFIYLTRYLIGFAFIPSGLTKLKGARFTKAGTDTTIGYFFEALYQTGTYWQFLGGIQLLAAFLLMSQRFATVGAILFLTIMGNIWVITMSMNFSGTYIITSLMLLANLMLIAWDWYKIKFMLYPDNFRYQDEKFIVPPIKPIWITIGTLIFFLSLGSMIMLSHFK</sequence>
<evidence type="ECO:0000256" key="4">
    <source>
        <dbReference type="ARBA" id="ARBA00023136"/>
    </source>
</evidence>
<evidence type="ECO:0000313" key="9">
    <source>
        <dbReference type="Proteomes" id="UP000622648"/>
    </source>
</evidence>
<dbReference type="EMBL" id="BMJO01000006">
    <property type="protein sequence ID" value="GGE65613.1"/>
    <property type="molecule type" value="Genomic_DNA"/>
</dbReference>
<feature type="transmembrane region" description="Helical" evidence="5">
    <location>
        <begin position="157"/>
        <end position="179"/>
    </location>
</feature>
<reference evidence="6" key="4">
    <citation type="submission" date="2024-05" db="EMBL/GenBank/DDBJ databases">
        <authorList>
            <person name="Sun Q."/>
            <person name="Zhou Y."/>
        </authorList>
    </citation>
    <scope>NUCLEOTIDE SEQUENCE</scope>
    <source>
        <strain evidence="6">CGMCC 1.15644</strain>
    </source>
</reference>
<keyword evidence="3 5" id="KW-1133">Transmembrane helix</keyword>
<reference evidence="6" key="1">
    <citation type="journal article" date="2014" name="Int. J. Syst. Evol. Microbiol.">
        <title>Complete genome of a new Firmicutes species belonging to the dominant human colonic microbiota ('Ruminococcus bicirculans') reveals two chromosomes and a selective capacity to utilize plant glucans.</title>
        <authorList>
            <consortium name="NISC Comparative Sequencing Program"/>
            <person name="Wegmann U."/>
            <person name="Louis P."/>
            <person name="Goesmann A."/>
            <person name="Henrissat B."/>
            <person name="Duncan S.H."/>
            <person name="Flint H.J."/>
        </authorList>
    </citation>
    <scope>NUCLEOTIDE SEQUENCE</scope>
    <source>
        <strain evidence="6">CGMCC 1.15644</strain>
    </source>
</reference>
<accession>A0A4R2H7V5</accession>
<feature type="transmembrane region" description="Helical" evidence="5">
    <location>
        <begin position="112"/>
        <end position="131"/>
    </location>
</feature>
<name>A0A4R2H7V5_9SPHI</name>
<evidence type="ECO:0000313" key="8">
    <source>
        <dbReference type="Proteomes" id="UP000295684"/>
    </source>
</evidence>
<dbReference type="Proteomes" id="UP000622648">
    <property type="component" value="Unassembled WGS sequence"/>
</dbReference>
<evidence type="ECO:0000256" key="2">
    <source>
        <dbReference type="ARBA" id="ARBA00022692"/>
    </source>
</evidence>
<dbReference type="InterPro" id="IPR032808">
    <property type="entry name" value="DoxX"/>
</dbReference>
<dbReference type="Pfam" id="PF07681">
    <property type="entry name" value="DoxX"/>
    <property type="match status" value="1"/>
</dbReference>
<evidence type="ECO:0000256" key="5">
    <source>
        <dbReference type="SAM" id="Phobius"/>
    </source>
</evidence>
<reference evidence="9" key="2">
    <citation type="journal article" date="2019" name="Int. J. Syst. Evol. Microbiol.">
        <title>The Global Catalogue of Microorganisms (GCM) 10K type strain sequencing project: providing services to taxonomists for standard genome sequencing and annotation.</title>
        <authorList>
            <consortium name="The Broad Institute Genomics Platform"/>
            <consortium name="The Broad Institute Genome Sequencing Center for Infectious Disease"/>
            <person name="Wu L."/>
            <person name="Ma J."/>
        </authorList>
    </citation>
    <scope>NUCLEOTIDE SEQUENCE [LARGE SCALE GENOMIC DNA]</scope>
    <source>
        <strain evidence="9">CGMCC 1.15644</strain>
    </source>
</reference>
<dbReference type="AlphaFoldDB" id="A0A4R2H7V5"/>
<keyword evidence="9" id="KW-1185">Reference proteome</keyword>
<reference evidence="7 8" key="3">
    <citation type="submission" date="2019-03" db="EMBL/GenBank/DDBJ databases">
        <title>Genomic Encyclopedia of Type Strains, Phase IV (KMG-IV): sequencing the most valuable type-strain genomes for metagenomic binning, comparative biology and taxonomic classification.</title>
        <authorList>
            <person name="Goeker M."/>
        </authorList>
    </citation>
    <scope>NUCLEOTIDE SEQUENCE [LARGE SCALE GENOMIC DNA]</scope>
    <source>
        <strain evidence="7 8">DSM 103236</strain>
    </source>
</reference>
<keyword evidence="2 5" id="KW-0812">Transmembrane</keyword>
<keyword evidence="4 5" id="KW-0472">Membrane</keyword>
<gene>
    <name evidence="7" type="ORF">EV200_106217</name>
    <name evidence="6" type="ORF">GCM10011413_35100</name>
</gene>
<evidence type="ECO:0000256" key="3">
    <source>
        <dbReference type="ARBA" id="ARBA00022989"/>
    </source>
</evidence>
<evidence type="ECO:0000313" key="7">
    <source>
        <dbReference type="EMBL" id="TCO22575.1"/>
    </source>
</evidence>
<organism evidence="7 8">
    <name type="scientific">Pedobacter psychrotolerans</name>
    <dbReference type="NCBI Taxonomy" id="1843235"/>
    <lineage>
        <taxon>Bacteria</taxon>
        <taxon>Pseudomonadati</taxon>
        <taxon>Bacteroidota</taxon>
        <taxon>Sphingobacteriia</taxon>
        <taxon>Sphingobacteriales</taxon>
        <taxon>Sphingobacteriaceae</taxon>
        <taxon>Pedobacter</taxon>
    </lineage>
</organism>
<dbReference type="RefSeq" id="WP_208864560.1">
    <property type="nucleotide sequence ID" value="NZ_BMJO01000006.1"/>
</dbReference>
<comment type="subcellular location">
    <subcellularLocation>
        <location evidence="1">Membrane</location>
        <topology evidence="1">Multi-pass membrane protein</topology>
    </subcellularLocation>
</comment>
<evidence type="ECO:0000256" key="1">
    <source>
        <dbReference type="ARBA" id="ARBA00004141"/>
    </source>
</evidence>
<evidence type="ECO:0000313" key="6">
    <source>
        <dbReference type="EMBL" id="GGE65613.1"/>
    </source>
</evidence>
<dbReference type="EMBL" id="SLWO01000006">
    <property type="protein sequence ID" value="TCO22575.1"/>
    <property type="molecule type" value="Genomic_DNA"/>
</dbReference>
<feature type="transmembrane region" description="Helical" evidence="5">
    <location>
        <begin position="16"/>
        <end position="34"/>
    </location>
</feature>
<comment type="caution">
    <text evidence="7">The sequence shown here is derived from an EMBL/GenBank/DDBJ whole genome shotgun (WGS) entry which is preliminary data.</text>
</comment>
<feature type="transmembrane region" description="Helical" evidence="5">
    <location>
        <begin position="87"/>
        <end position="106"/>
    </location>
</feature>
<protein>
    <submittedName>
        <fullName evidence="7">DoxX-like protein</fullName>
    </submittedName>
</protein>
<dbReference type="GO" id="GO:0016020">
    <property type="term" value="C:membrane"/>
    <property type="evidence" value="ECO:0007669"/>
    <property type="project" value="UniProtKB-SubCell"/>
</dbReference>
<dbReference type="Proteomes" id="UP000295684">
    <property type="component" value="Unassembled WGS sequence"/>
</dbReference>
<proteinExistence type="predicted"/>